<dbReference type="GO" id="GO:0003723">
    <property type="term" value="F:RNA binding"/>
    <property type="evidence" value="ECO:0007669"/>
    <property type="project" value="InterPro"/>
</dbReference>
<keyword evidence="4" id="KW-0413">Isomerase</keyword>
<comment type="catalytic activity">
    <reaction evidence="1 4">
        <text>a uridine in RNA = a pseudouridine in RNA</text>
        <dbReference type="Rhea" id="RHEA:48348"/>
        <dbReference type="Rhea" id="RHEA-COMP:12068"/>
        <dbReference type="Rhea" id="RHEA-COMP:12069"/>
        <dbReference type="ChEBI" id="CHEBI:65314"/>
        <dbReference type="ChEBI" id="CHEBI:65315"/>
    </reaction>
</comment>
<feature type="active site" evidence="3">
    <location>
        <position position="146"/>
    </location>
</feature>
<dbReference type="NCBIfam" id="TIGR00005">
    <property type="entry name" value="rluA_subfam"/>
    <property type="match status" value="1"/>
</dbReference>
<accession>A0A0V8JP29</accession>
<dbReference type="Pfam" id="PF00849">
    <property type="entry name" value="PseudoU_synth_2"/>
    <property type="match status" value="1"/>
</dbReference>
<dbReference type="InterPro" id="IPR006224">
    <property type="entry name" value="PsdUridine_synth_RluA-like_CS"/>
</dbReference>
<dbReference type="InterPro" id="IPR006225">
    <property type="entry name" value="PsdUridine_synth_RluC/D"/>
</dbReference>
<name>A0A0V8JP29_9BACI</name>
<protein>
    <recommendedName>
        <fullName evidence="4">Pseudouridine synthase</fullName>
        <ecNumber evidence="4">5.4.99.-</ecNumber>
    </recommendedName>
</protein>
<evidence type="ECO:0000313" key="6">
    <source>
        <dbReference type="EMBL" id="KSU88737.1"/>
    </source>
</evidence>
<gene>
    <name evidence="6" type="ORF">AS180_06235</name>
</gene>
<dbReference type="SUPFAM" id="SSF55120">
    <property type="entry name" value="Pseudouridine synthase"/>
    <property type="match status" value="1"/>
</dbReference>
<dbReference type="InterPro" id="IPR050188">
    <property type="entry name" value="RluA_PseudoU_synthase"/>
</dbReference>
<proteinExistence type="inferred from homology"/>
<dbReference type="PROSITE" id="PS01129">
    <property type="entry name" value="PSI_RLU"/>
    <property type="match status" value="1"/>
</dbReference>
<dbReference type="GO" id="GO:0009982">
    <property type="term" value="F:pseudouridine synthase activity"/>
    <property type="evidence" value="ECO:0007669"/>
    <property type="project" value="InterPro"/>
</dbReference>
<dbReference type="GO" id="GO:0000455">
    <property type="term" value="P:enzyme-directed rRNA pseudouridine synthesis"/>
    <property type="evidence" value="ECO:0007669"/>
    <property type="project" value="TreeGrafter"/>
</dbReference>
<keyword evidence="7" id="KW-1185">Reference proteome</keyword>
<organism evidence="6 7">
    <name type="scientific">Priestia veravalensis</name>
    <dbReference type="NCBI Taxonomy" id="1414648"/>
    <lineage>
        <taxon>Bacteria</taxon>
        <taxon>Bacillati</taxon>
        <taxon>Bacillota</taxon>
        <taxon>Bacilli</taxon>
        <taxon>Bacillales</taxon>
        <taxon>Bacillaceae</taxon>
        <taxon>Priestia</taxon>
    </lineage>
</organism>
<evidence type="ECO:0000313" key="7">
    <source>
        <dbReference type="Proteomes" id="UP000053681"/>
    </source>
</evidence>
<feature type="domain" description="Pseudouridine synthase RsuA/RluA-like" evidence="5">
    <location>
        <begin position="99"/>
        <end position="251"/>
    </location>
</feature>
<dbReference type="CDD" id="cd02869">
    <property type="entry name" value="PseudoU_synth_RluA_like"/>
    <property type="match status" value="1"/>
</dbReference>
<comment type="function">
    <text evidence="4">Responsible for synthesis of pseudouridine from uracil.</text>
</comment>
<evidence type="ECO:0000256" key="2">
    <source>
        <dbReference type="ARBA" id="ARBA00010876"/>
    </source>
</evidence>
<sequence length="309" mass="35600">MKEKDEISVNVQSEWVTIPITKQDNQLTIEEYLKEKWHLPKKTLHLFRMNKSIKINGETLSWNYVLQEGDKADLHLYSPEEHTIKPYPLQLEILYEDPHVLIINKPQGLDTHPSSPEDTKTLLNAAAYYFSKQGLYTKPRHVHRLDRDTSGAILFTKHRIASSVFDQLLAQRKIKRSYVALAHGLFARKQGTISEPIGKDRHHSTRRRVSKSGQAAVTHFQVLTQNKSKNETLVSLMLESGRTHQIRVHLSFIGHPLIGDTLYGGRKQSGQQQALHAFKLAFWHPFTDEHICITAKTNQAPLIPYNQYF</sequence>
<dbReference type="EC" id="5.4.99.-" evidence="4"/>
<dbReference type="AlphaFoldDB" id="A0A0V8JP29"/>
<dbReference type="Gene3D" id="3.30.2350.10">
    <property type="entry name" value="Pseudouridine synthase"/>
    <property type="match status" value="1"/>
</dbReference>
<evidence type="ECO:0000259" key="5">
    <source>
        <dbReference type="Pfam" id="PF00849"/>
    </source>
</evidence>
<dbReference type="InterPro" id="IPR006145">
    <property type="entry name" value="PsdUridine_synth_RsuA/RluA"/>
</dbReference>
<dbReference type="InterPro" id="IPR020103">
    <property type="entry name" value="PsdUridine_synth_cat_dom_sf"/>
</dbReference>
<dbReference type="Proteomes" id="UP000053681">
    <property type="component" value="Unassembled WGS sequence"/>
</dbReference>
<comment type="similarity">
    <text evidence="2 4">Belongs to the pseudouridine synthase RluA family.</text>
</comment>
<dbReference type="EMBL" id="LNQP01000016">
    <property type="protein sequence ID" value="KSU88737.1"/>
    <property type="molecule type" value="Genomic_DNA"/>
</dbReference>
<evidence type="ECO:0000256" key="3">
    <source>
        <dbReference type="PIRSR" id="PIRSR606225-1"/>
    </source>
</evidence>
<reference evidence="6 7" key="1">
    <citation type="submission" date="2015-11" db="EMBL/GenBank/DDBJ databases">
        <title>Bacillus caseinolyticus sp nov.</title>
        <authorList>
            <person name="Dastager S.G."/>
            <person name="Mawlankar R."/>
        </authorList>
    </citation>
    <scope>NUCLEOTIDE SEQUENCE [LARGE SCALE GENOMIC DNA]</scope>
    <source>
        <strain evidence="6 7">SGD-V-76</strain>
    </source>
</reference>
<evidence type="ECO:0000256" key="1">
    <source>
        <dbReference type="ARBA" id="ARBA00000073"/>
    </source>
</evidence>
<evidence type="ECO:0000256" key="4">
    <source>
        <dbReference type="RuleBase" id="RU362028"/>
    </source>
</evidence>
<dbReference type="PANTHER" id="PTHR21600:SF71">
    <property type="entry name" value="PSEUDOURIDINE SYNTHASE"/>
    <property type="match status" value="1"/>
</dbReference>
<comment type="caution">
    <text evidence="6">The sequence shown here is derived from an EMBL/GenBank/DDBJ whole genome shotgun (WGS) entry which is preliminary data.</text>
</comment>
<dbReference type="GO" id="GO:0140098">
    <property type="term" value="F:catalytic activity, acting on RNA"/>
    <property type="evidence" value="ECO:0007669"/>
    <property type="project" value="UniProtKB-ARBA"/>
</dbReference>
<dbReference type="PANTHER" id="PTHR21600">
    <property type="entry name" value="MITOCHONDRIAL RNA PSEUDOURIDINE SYNTHASE"/>
    <property type="match status" value="1"/>
</dbReference>